<protein>
    <recommendedName>
        <fullName evidence="1">N-acetyltransferase domain-containing protein</fullName>
    </recommendedName>
</protein>
<dbReference type="Proteomes" id="UP001219355">
    <property type="component" value="Chromosome 3"/>
</dbReference>
<dbReference type="InterPro" id="IPR016181">
    <property type="entry name" value="Acyl_CoA_acyltransferase"/>
</dbReference>
<keyword evidence="3" id="KW-1185">Reference proteome</keyword>
<accession>A0AAF0DMQ6</accession>
<gene>
    <name evidence="2" type="ORF">PRK78_005092</name>
</gene>
<proteinExistence type="predicted"/>
<dbReference type="InterPro" id="IPR000182">
    <property type="entry name" value="GNAT_dom"/>
</dbReference>
<name>A0AAF0DMQ6_9EURO</name>
<reference evidence="2" key="1">
    <citation type="submission" date="2023-03" db="EMBL/GenBank/DDBJ databases">
        <title>Emydomyces testavorans Genome Sequence.</title>
        <authorList>
            <person name="Hoyer L."/>
        </authorList>
    </citation>
    <scope>NUCLEOTIDE SEQUENCE</scope>
    <source>
        <strain evidence="2">16-2883</strain>
    </source>
</reference>
<dbReference type="Pfam" id="PF00583">
    <property type="entry name" value="Acetyltransf_1"/>
    <property type="match status" value="1"/>
</dbReference>
<dbReference type="EMBL" id="CP120629">
    <property type="protein sequence ID" value="WEW59615.1"/>
    <property type="molecule type" value="Genomic_DNA"/>
</dbReference>
<dbReference type="CDD" id="cd04301">
    <property type="entry name" value="NAT_SF"/>
    <property type="match status" value="1"/>
</dbReference>
<organism evidence="2 3">
    <name type="scientific">Emydomyces testavorans</name>
    <dbReference type="NCBI Taxonomy" id="2070801"/>
    <lineage>
        <taxon>Eukaryota</taxon>
        <taxon>Fungi</taxon>
        <taxon>Dikarya</taxon>
        <taxon>Ascomycota</taxon>
        <taxon>Pezizomycotina</taxon>
        <taxon>Eurotiomycetes</taxon>
        <taxon>Eurotiomycetidae</taxon>
        <taxon>Onygenales</taxon>
        <taxon>Nannizziopsiaceae</taxon>
        <taxon>Emydomyces</taxon>
    </lineage>
</organism>
<dbReference type="InterPro" id="IPR052523">
    <property type="entry name" value="Trichothecene_AcTrans"/>
</dbReference>
<dbReference type="GO" id="GO:0016747">
    <property type="term" value="F:acyltransferase activity, transferring groups other than amino-acyl groups"/>
    <property type="evidence" value="ECO:0007669"/>
    <property type="project" value="InterPro"/>
</dbReference>
<dbReference type="Gene3D" id="3.40.630.30">
    <property type="match status" value="1"/>
</dbReference>
<dbReference type="AlphaFoldDB" id="A0AAF0DMQ6"/>
<sequence length="239" mass="26391">MPLSIRHLSTPTDISQAVSIQFTTFADSAFFRTIGAVPEGNPRTISPAERHTIHVSRLRDALASDPTFHLLGAVDDETGEIVAMAKWFVYLGPDALKRWRDGAMTGESMQIPNGVDEEGFRYATGRLCEAKRAWFGEEGREHCFLGLLCTHPDRQGCGAGTLLLKYGLEIADRYGIESYLEASPKGHPLYARYGFEDITFSDGKPGLLEFDLGGFTGRGGDQGDWVRLTLMTRKAMPKN</sequence>
<dbReference type="PROSITE" id="PS51186">
    <property type="entry name" value="GNAT"/>
    <property type="match status" value="1"/>
</dbReference>
<feature type="domain" description="N-acetyltransferase" evidence="1">
    <location>
        <begin position="66"/>
        <end position="213"/>
    </location>
</feature>
<evidence type="ECO:0000313" key="3">
    <source>
        <dbReference type="Proteomes" id="UP001219355"/>
    </source>
</evidence>
<dbReference type="SUPFAM" id="SSF55729">
    <property type="entry name" value="Acyl-CoA N-acyltransferases (Nat)"/>
    <property type="match status" value="1"/>
</dbReference>
<dbReference type="PANTHER" id="PTHR42791">
    <property type="entry name" value="GNAT FAMILY ACETYLTRANSFERASE"/>
    <property type="match status" value="1"/>
</dbReference>
<evidence type="ECO:0000259" key="1">
    <source>
        <dbReference type="PROSITE" id="PS51186"/>
    </source>
</evidence>
<dbReference type="PANTHER" id="PTHR42791:SF2">
    <property type="entry name" value="N-ACETYLTRANSFERASE DOMAIN-CONTAINING PROTEIN"/>
    <property type="match status" value="1"/>
</dbReference>
<evidence type="ECO:0000313" key="2">
    <source>
        <dbReference type="EMBL" id="WEW59615.1"/>
    </source>
</evidence>